<dbReference type="EMBL" id="VSWC01000144">
    <property type="protein sequence ID" value="KAA1078500.1"/>
    <property type="molecule type" value="Genomic_DNA"/>
</dbReference>
<dbReference type="InterPro" id="IPR036625">
    <property type="entry name" value="E3-bd_dom_sf"/>
</dbReference>
<dbReference type="GO" id="GO:0016746">
    <property type="term" value="F:acyltransferase activity"/>
    <property type="evidence" value="ECO:0007669"/>
    <property type="project" value="InterPro"/>
</dbReference>
<comment type="caution">
    <text evidence="3">The sequence shown here is derived from an EMBL/GenBank/DDBJ whole genome shotgun (WGS) entry which is preliminary data.</text>
</comment>
<dbReference type="Pfam" id="PF02817">
    <property type="entry name" value="E3_binding"/>
    <property type="match status" value="1"/>
</dbReference>
<organism evidence="3 4">
    <name type="scientific">Puccinia graminis f. sp. tritici</name>
    <dbReference type="NCBI Taxonomy" id="56615"/>
    <lineage>
        <taxon>Eukaryota</taxon>
        <taxon>Fungi</taxon>
        <taxon>Dikarya</taxon>
        <taxon>Basidiomycota</taxon>
        <taxon>Pucciniomycotina</taxon>
        <taxon>Pucciniomycetes</taxon>
        <taxon>Pucciniales</taxon>
        <taxon>Pucciniaceae</taxon>
        <taxon>Puccinia</taxon>
    </lineage>
</organism>
<keyword evidence="4" id="KW-1185">Reference proteome</keyword>
<dbReference type="InterPro" id="IPR004167">
    <property type="entry name" value="PSBD"/>
</dbReference>
<keyword evidence="3" id="KW-0670">Pyruvate</keyword>
<evidence type="ECO:0000259" key="2">
    <source>
        <dbReference type="Pfam" id="PF02817"/>
    </source>
</evidence>
<dbReference type="OrthoDB" id="537444at2759"/>
<gene>
    <name evidence="3" type="primary">LAT1_3</name>
    <name evidence="3" type="ORF">PGT21_035700</name>
</gene>
<evidence type="ECO:0000313" key="3">
    <source>
        <dbReference type="EMBL" id="KAA1078500.1"/>
    </source>
</evidence>
<reference evidence="3 4" key="1">
    <citation type="submission" date="2019-05" db="EMBL/GenBank/DDBJ databases">
        <title>Emergence of the Ug99 lineage of the wheat stem rust pathogen through somatic hybridization.</title>
        <authorList>
            <person name="Li F."/>
            <person name="Upadhyaya N.M."/>
            <person name="Sperschneider J."/>
            <person name="Matny O."/>
            <person name="Nguyen-Phuc H."/>
            <person name="Mago R."/>
            <person name="Raley C."/>
            <person name="Miller M.E."/>
            <person name="Silverstein K.A.T."/>
            <person name="Henningsen E."/>
            <person name="Hirsch C.D."/>
            <person name="Visser B."/>
            <person name="Pretorius Z.A."/>
            <person name="Steffenson B.J."/>
            <person name="Schwessinger B."/>
            <person name="Dodds P.N."/>
            <person name="Figueroa M."/>
        </authorList>
    </citation>
    <scope>NUCLEOTIDE SEQUENCE [LARGE SCALE GENOMIC DNA]</scope>
    <source>
        <strain evidence="3">21-0</strain>
    </source>
</reference>
<dbReference type="AlphaFoldDB" id="A0A5B0MRE8"/>
<feature type="domain" description="Peripheral subunit-binding (PSBD)" evidence="2">
    <location>
        <begin position="31"/>
        <end position="55"/>
    </location>
</feature>
<protein>
    <submittedName>
        <fullName evidence="3">Pyruvate dehydrogenase complex dihydrolipoamide acetyltransferase component (E2)</fullName>
    </submittedName>
</protein>
<name>A0A5B0MRE8_PUCGR</name>
<dbReference type="SUPFAM" id="SSF47005">
    <property type="entry name" value="Peripheral subunit-binding domain of 2-oxo acid dehydrogenase complex"/>
    <property type="match status" value="1"/>
</dbReference>
<evidence type="ECO:0000256" key="1">
    <source>
        <dbReference type="ARBA" id="ARBA00007317"/>
    </source>
</evidence>
<dbReference type="Proteomes" id="UP000324748">
    <property type="component" value="Unassembled WGS sequence"/>
</dbReference>
<evidence type="ECO:0000313" key="4">
    <source>
        <dbReference type="Proteomes" id="UP000324748"/>
    </source>
</evidence>
<sequence length="139" mass="14697">MMAGYLMDRFTERERIGALAIMAQGLVQSTKRIALEKEIPLASIKGSGPNGRILASNLASYLKAGGASTASSTSTSGAPYEDLLVSNMRRTIANQLGASNRVDGATFGKVRAGGRLQNCQRCAPLAGTLEARQGRHFPQ</sequence>
<comment type="similarity">
    <text evidence="1">Belongs to the 2-oxoacid dehydrogenase family.</text>
</comment>
<keyword evidence="3" id="KW-0808">Transferase</keyword>
<dbReference type="Gene3D" id="4.10.320.10">
    <property type="entry name" value="E3-binding domain"/>
    <property type="match status" value="1"/>
</dbReference>
<proteinExistence type="inferred from homology"/>
<accession>A0A5B0MRE8</accession>